<evidence type="ECO:0000256" key="1">
    <source>
        <dbReference type="SAM" id="Phobius"/>
    </source>
</evidence>
<keyword evidence="3" id="KW-1185">Reference proteome</keyword>
<feature type="transmembrane region" description="Helical" evidence="1">
    <location>
        <begin position="57"/>
        <end position="76"/>
    </location>
</feature>
<evidence type="ECO:0000313" key="3">
    <source>
        <dbReference type="Proteomes" id="UP000053201"/>
    </source>
</evidence>
<feature type="transmembrane region" description="Helical" evidence="1">
    <location>
        <begin position="12"/>
        <end position="37"/>
    </location>
</feature>
<keyword evidence="1" id="KW-1133">Transmembrane helix</keyword>
<dbReference type="AlphaFoldDB" id="A0A0L0HTF8"/>
<feature type="transmembrane region" description="Helical" evidence="1">
    <location>
        <begin position="122"/>
        <end position="141"/>
    </location>
</feature>
<keyword evidence="1" id="KW-0812">Transmembrane</keyword>
<name>A0A0L0HTF8_SPIPD</name>
<dbReference type="OrthoDB" id="5983572at2759"/>
<accession>A0A0L0HTF8</accession>
<protein>
    <submittedName>
        <fullName evidence="2">Uncharacterized protein</fullName>
    </submittedName>
</protein>
<reference evidence="2 3" key="1">
    <citation type="submission" date="2009-08" db="EMBL/GenBank/DDBJ databases">
        <title>The Genome Sequence of Spizellomyces punctatus strain DAOM BR117.</title>
        <authorList>
            <consortium name="The Broad Institute Genome Sequencing Platform"/>
            <person name="Russ C."/>
            <person name="Cuomo C."/>
            <person name="Shea T."/>
            <person name="Young S.K."/>
            <person name="Zeng Q."/>
            <person name="Koehrsen M."/>
            <person name="Haas B."/>
            <person name="Borodovsky M."/>
            <person name="Guigo R."/>
            <person name="Alvarado L."/>
            <person name="Berlin A."/>
            <person name="Bochicchio J."/>
            <person name="Borenstein D."/>
            <person name="Chapman S."/>
            <person name="Chen Z."/>
            <person name="Engels R."/>
            <person name="Freedman E."/>
            <person name="Gellesch M."/>
            <person name="Goldberg J."/>
            <person name="Griggs A."/>
            <person name="Gujja S."/>
            <person name="Heiman D."/>
            <person name="Hepburn T."/>
            <person name="Howarth C."/>
            <person name="Jen D."/>
            <person name="Larson L."/>
            <person name="Lewis B."/>
            <person name="Mehta T."/>
            <person name="Park D."/>
            <person name="Pearson M."/>
            <person name="Roberts A."/>
            <person name="Saif S."/>
            <person name="Shenoy N."/>
            <person name="Sisk P."/>
            <person name="Stolte C."/>
            <person name="Sykes S."/>
            <person name="Thomson T."/>
            <person name="Walk T."/>
            <person name="White J."/>
            <person name="Yandava C."/>
            <person name="Burger G."/>
            <person name="Gray M.W."/>
            <person name="Holland P.W.H."/>
            <person name="King N."/>
            <person name="Lang F.B.F."/>
            <person name="Roger A.J."/>
            <person name="Ruiz-Trillo I."/>
            <person name="Lander E."/>
            <person name="Nusbaum C."/>
        </authorList>
    </citation>
    <scope>NUCLEOTIDE SEQUENCE [LARGE SCALE GENOMIC DNA]</scope>
    <source>
        <strain evidence="2 3">DAOM BR117</strain>
    </source>
</reference>
<organism evidence="2 3">
    <name type="scientific">Spizellomyces punctatus (strain DAOM BR117)</name>
    <dbReference type="NCBI Taxonomy" id="645134"/>
    <lineage>
        <taxon>Eukaryota</taxon>
        <taxon>Fungi</taxon>
        <taxon>Fungi incertae sedis</taxon>
        <taxon>Chytridiomycota</taxon>
        <taxon>Chytridiomycota incertae sedis</taxon>
        <taxon>Chytridiomycetes</taxon>
        <taxon>Spizellomycetales</taxon>
        <taxon>Spizellomycetaceae</taxon>
        <taxon>Spizellomyces</taxon>
    </lineage>
</organism>
<keyword evidence="1" id="KW-0472">Membrane</keyword>
<gene>
    <name evidence="2" type="ORF">SPPG_00134</name>
</gene>
<proteinExistence type="predicted"/>
<sequence length="202" mass="21869">MPYAMQNITSNYKYLGTLILAVLGWFFAFIGICILQSQYDDIKDGLRGRGKNPLSAAWFHLFFYLFTLLGVAALLVTATMEHYRTALVAILAIGFVFITSDLDSILGDISIPGVPSRTKSGGGLFAAGPILPLICLSFLGYSSLAPSEKAFVNNMNGDNSFVFHHASPQHPVSVPATVPLPASLLPFLPRITPVPATRRSHL</sequence>
<dbReference type="Proteomes" id="UP000053201">
    <property type="component" value="Unassembled WGS sequence"/>
</dbReference>
<dbReference type="VEuPathDB" id="FungiDB:SPPG_00134"/>
<dbReference type="EMBL" id="KQ257450">
    <property type="protein sequence ID" value="KND04403.1"/>
    <property type="molecule type" value="Genomic_DNA"/>
</dbReference>
<evidence type="ECO:0000313" key="2">
    <source>
        <dbReference type="EMBL" id="KND04403.1"/>
    </source>
</evidence>
<dbReference type="RefSeq" id="XP_016612442.1">
    <property type="nucleotide sequence ID" value="XM_016748467.1"/>
</dbReference>
<dbReference type="InParanoid" id="A0A0L0HTF8"/>
<dbReference type="GeneID" id="27683882"/>
<feature type="transmembrane region" description="Helical" evidence="1">
    <location>
        <begin position="83"/>
        <end position="102"/>
    </location>
</feature>